<dbReference type="Pfam" id="PF14666">
    <property type="entry name" value="RICTOR_M"/>
    <property type="match status" value="1"/>
</dbReference>
<reference evidence="5 6" key="1">
    <citation type="journal article" date="2014" name="Nat. Genet.">
        <title>Genome and transcriptome of the porcine whipworm Trichuris suis.</title>
        <authorList>
            <person name="Jex A.R."/>
            <person name="Nejsum P."/>
            <person name="Schwarz E.M."/>
            <person name="Hu L."/>
            <person name="Young N.D."/>
            <person name="Hall R.S."/>
            <person name="Korhonen P.K."/>
            <person name="Liao S."/>
            <person name="Thamsborg S."/>
            <person name="Xia J."/>
            <person name="Xu P."/>
            <person name="Wang S."/>
            <person name="Scheerlinck J.P."/>
            <person name="Hofmann A."/>
            <person name="Sternberg P.W."/>
            <person name="Wang J."/>
            <person name="Gasser R.B."/>
        </authorList>
    </citation>
    <scope>NUCLEOTIDE SEQUENCE [LARGE SCALE GENOMIC DNA]</scope>
    <source>
        <strain evidence="5">DCEP-RM93M</strain>
    </source>
</reference>
<dbReference type="GO" id="GO:0051897">
    <property type="term" value="P:positive regulation of phosphatidylinositol 3-kinase/protein kinase B signal transduction"/>
    <property type="evidence" value="ECO:0007669"/>
    <property type="project" value="TreeGrafter"/>
</dbReference>
<keyword evidence="6" id="KW-1185">Reference proteome</keyword>
<evidence type="ECO:0000313" key="6">
    <source>
        <dbReference type="Proteomes" id="UP000030764"/>
    </source>
</evidence>
<dbReference type="SUPFAM" id="SSF48371">
    <property type="entry name" value="ARM repeat"/>
    <property type="match status" value="1"/>
</dbReference>
<dbReference type="PANTHER" id="PTHR13298">
    <property type="entry name" value="CYTOSOLIC REGULATOR PIANISSIMO"/>
    <property type="match status" value="1"/>
</dbReference>
<dbReference type="SMART" id="SM01310">
    <property type="entry name" value="RICTOR_V"/>
    <property type="match status" value="1"/>
</dbReference>
<evidence type="ECO:0000256" key="1">
    <source>
        <dbReference type="ARBA" id="ARBA00008878"/>
    </source>
</evidence>
<name>A0A085MIS7_9BILA</name>
<dbReference type="InterPro" id="IPR028267">
    <property type="entry name" value="Pianissimo_N"/>
</dbReference>
<dbReference type="Proteomes" id="UP000030764">
    <property type="component" value="Unassembled WGS sequence"/>
</dbReference>
<evidence type="ECO:0000259" key="3">
    <source>
        <dbReference type="SMART" id="SM01308"/>
    </source>
</evidence>
<dbReference type="Pfam" id="PF14663">
    <property type="entry name" value="RasGEF_N_2"/>
    <property type="match status" value="1"/>
</dbReference>
<protein>
    <recommendedName>
        <fullName evidence="7">Rapamycin-insensitive companion of mTOR domain-containing protein</fullName>
    </recommendedName>
</protein>
<dbReference type="InterPro" id="IPR029452">
    <property type="entry name" value="RICTOR_V"/>
</dbReference>
<dbReference type="InterPro" id="IPR029453">
    <property type="entry name" value="Rictor_IV"/>
</dbReference>
<dbReference type="SMART" id="SM01308">
    <property type="entry name" value="RICTOR_N"/>
    <property type="match status" value="1"/>
</dbReference>
<dbReference type="InterPro" id="IPR029451">
    <property type="entry name" value="RICTOR_M"/>
</dbReference>
<dbReference type="GO" id="GO:0031932">
    <property type="term" value="C:TORC2 complex"/>
    <property type="evidence" value="ECO:0007669"/>
    <property type="project" value="InterPro"/>
</dbReference>
<dbReference type="SMART" id="SM01307">
    <property type="entry name" value="RICTOR_M"/>
    <property type="match status" value="1"/>
</dbReference>
<evidence type="ECO:0000259" key="2">
    <source>
        <dbReference type="SMART" id="SM01307"/>
    </source>
</evidence>
<feature type="domain" description="Rapamycin-insensitive companion of mTOR" evidence="4">
    <location>
        <begin position="1007"/>
        <end position="1078"/>
    </location>
</feature>
<feature type="domain" description="Rapamycin-insensitive companion of mTOR middle" evidence="2">
    <location>
        <begin position="610"/>
        <end position="831"/>
    </location>
</feature>
<evidence type="ECO:0000259" key="4">
    <source>
        <dbReference type="SMART" id="SM01310"/>
    </source>
</evidence>
<dbReference type="Pfam" id="PF14664">
    <property type="entry name" value="RICTOR_N"/>
    <property type="match status" value="1"/>
</dbReference>
<dbReference type="SMART" id="SM01303">
    <property type="entry name" value="RasGEF_N_2"/>
    <property type="match status" value="1"/>
</dbReference>
<dbReference type="Gene3D" id="1.25.10.10">
    <property type="entry name" value="Leucine-rich Repeat Variant"/>
    <property type="match status" value="1"/>
</dbReference>
<evidence type="ECO:0008006" key="7">
    <source>
        <dbReference type="Google" id="ProtNLM"/>
    </source>
</evidence>
<sequence>MALAHQVGDVIESPITYREIWQWGSVLKDPSPLLINNDVGFLLHAFSMCRIYLCGNPSGRISSLPSGIISSFGMLTFRGRSLALDARRNYNYAQSHVEDSDATYSSGKIESSLAYGLNRTGCPKVVRIASLNDFVRYLRLSDSIISDIKMPLRDLFVCLRPLLVDEECEIRICGLRSVRHLLRSEADAKIALELGIDHLIVRSFETSMNDESERLQCLRLFVQFINLFPAIMPSSFLNALLSIASSSFSEEDNLAPVGLALLCELAVKRVTPEFPASRFLSCVSRYALQCQLPHQIQCLSNVIGHLFNDLTQKDYSVVKRSVFFHELLIALIDPDYEVCAQSEKPSTATWESSKSNVFLSNCRRIMVCNLRHWSGILHTFAQIKTPVSCVDRVLDLVPTCSPIESLMLGLRMKCENIQDTAVEILCDLLGVDYMDREFLSWTDVLNYRLGHISDNNEHMLNRQFVLADAKLISEAWNDSRMDLVDATIAVVLYCLVKSDLIKVLAEKALSDPDRPLHLKITLLIEDILYRCFRWFRTDTSEHASSLDTLYCRTEDERLRNQAVTLSNRVDSLRAARHQRIPKSLVFELLFNHYSNRGLPNFGISSSDISTSSEHIAKLIRDSRVLTNSALPESWNWLLVDLVLTEISFLPKFYCDPACIRFIVEVLGFFKPSGQFRRLTSNFRRYSRVGCKLMALLCHAPCDSLMRVLLREFLNQTTGLLSPENLESGPLNERDIQCTAVIDYFSMILQLSFHENGLLELQQAGILSRFEEILATDGREAYVKVILASLSFAKATSNPSDPFRRILHMCLTSPSAETRLYATHYVIMLGQMRVDHFAEWGISVLTSQLNDSSAEVVEAAIEGLHSLLIDSDYRASFVKLNVPLLSYGNAGILLMSYRYSEVDWIVSSPATMLSCLCEIERWKETFYLRYYEICEEMLSEALSRYDIFSDESFCVQALDGASKAYMPPHLFGHLAEHHLGCYLLYAQGVLSMLMENLHGLQTNTEGQQDAIAATLYALGQIGCRDAGMMLLPLCVVPAIVRVAEQCNVCHIRGCAYYAISLISKNCFGSEILSLLGWDKTVAKVPLSLSEFKKSRHDFLIKMKEQLQYWQCLIIQSASMKQSSFACTEMLSGCSSTLPLNCTWCSVRNKVLHIFADEKELISLLTEEYSIPVVSTEIPLPCCMDPLLTSAVPSDPFDKSQGRAESVDSMGLLFRKTPLELKRPLKSALQSSSRRQMYLKSNLGQVRSLPVYEVSPRSDTSHGTYGERLSFSLDDIRLIRDTYLLKKSQRALPHQSNISVTSNGFCLPTSIHQMFSLGDCRSAPEECSLVSGAQHDGAFFEEHSAQLCFLCCNSLCQPSLLNIDETNRPKPDVGEVQVRKEAMRLISMLSVRVKYSEQGLLRLKQDFQDVMSSACFYSDVCVFLSQRSLPLKARRFIQELLADVKFDALWRRAFEALQVLSPLQGTVTVLE</sequence>
<organism evidence="5 6">
    <name type="scientific">Trichuris suis</name>
    <name type="common">pig whipworm</name>
    <dbReference type="NCBI Taxonomy" id="68888"/>
    <lineage>
        <taxon>Eukaryota</taxon>
        <taxon>Metazoa</taxon>
        <taxon>Ecdysozoa</taxon>
        <taxon>Nematoda</taxon>
        <taxon>Enoplea</taxon>
        <taxon>Dorylaimia</taxon>
        <taxon>Trichinellida</taxon>
        <taxon>Trichuridae</taxon>
        <taxon>Trichuris</taxon>
    </lineage>
</organism>
<gene>
    <name evidence="5" type="ORF">M513_02008</name>
</gene>
<dbReference type="InterPro" id="IPR011989">
    <property type="entry name" value="ARM-like"/>
</dbReference>
<evidence type="ECO:0000313" key="5">
    <source>
        <dbReference type="EMBL" id="KFD57123.1"/>
    </source>
</evidence>
<dbReference type="GO" id="GO:0043539">
    <property type="term" value="F:protein serine/threonine kinase activator activity"/>
    <property type="evidence" value="ECO:0007669"/>
    <property type="project" value="TreeGrafter"/>
</dbReference>
<dbReference type="InterPro" id="IPR016024">
    <property type="entry name" value="ARM-type_fold"/>
</dbReference>
<dbReference type="EMBL" id="KL363190">
    <property type="protein sequence ID" value="KFD57123.1"/>
    <property type="molecule type" value="Genomic_DNA"/>
</dbReference>
<dbReference type="Pfam" id="PF14668">
    <property type="entry name" value="RICTOR_V"/>
    <property type="match status" value="1"/>
</dbReference>
<dbReference type="InterPro" id="IPR028268">
    <property type="entry name" value="Pianissimo_fam"/>
</dbReference>
<dbReference type="GO" id="GO:0038203">
    <property type="term" value="P:TORC2 signaling"/>
    <property type="evidence" value="ECO:0007669"/>
    <property type="project" value="TreeGrafter"/>
</dbReference>
<comment type="similarity">
    <text evidence="1">Belongs to the RICTOR family.</text>
</comment>
<proteinExistence type="inferred from homology"/>
<accession>A0A085MIS7</accession>
<feature type="domain" description="Rapamycin-insensitive companion of mTOR N-terminal" evidence="3">
    <location>
        <begin position="128"/>
        <end position="536"/>
    </location>
</feature>
<dbReference type="PANTHER" id="PTHR13298:SF11">
    <property type="entry name" value="RAPAMYCIN-INSENSITIVE COMPANION OF MTOR"/>
    <property type="match status" value="1"/>
</dbReference>